<dbReference type="GO" id="GO:0003755">
    <property type="term" value="F:peptidyl-prolyl cis-trans isomerase activity"/>
    <property type="evidence" value="ECO:0007669"/>
    <property type="project" value="UniProtKB-UniRule"/>
</dbReference>
<dbReference type="EMBL" id="CP064942">
    <property type="protein sequence ID" value="QPH53529.1"/>
    <property type="molecule type" value="Genomic_DNA"/>
</dbReference>
<dbReference type="SUPFAM" id="SSF50891">
    <property type="entry name" value="Cyclophilin-like"/>
    <property type="match status" value="1"/>
</dbReference>
<dbReference type="InterPro" id="IPR029000">
    <property type="entry name" value="Cyclophilin-like_dom_sf"/>
</dbReference>
<feature type="domain" description="PPIase cyclophilin-type" evidence="6">
    <location>
        <begin position="17"/>
        <end position="163"/>
    </location>
</feature>
<evidence type="ECO:0000256" key="5">
    <source>
        <dbReference type="SAM" id="MobiDB-lite"/>
    </source>
</evidence>
<dbReference type="Proteomes" id="UP000594800">
    <property type="component" value="Chromosome"/>
</dbReference>
<dbReference type="Pfam" id="PF00160">
    <property type="entry name" value="Pro_isomerase"/>
    <property type="match status" value="1"/>
</dbReference>
<dbReference type="PROSITE" id="PS00170">
    <property type="entry name" value="CSA_PPIASE_1"/>
    <property type="match status" value="1"/>
</dbReference>
<evidence type="ECO:0000313" key="8">
    <source>
        <dbReference type="Proteomes" id="UP000594800"/>
    </source>
</evidence>
<organism evidence="7 8">
    <name type="scientific">Pontivivens ytuae</name>
    <dbReference type="NCBI Taxonomy" id="2789856"/>
    <lineage>
        <taxon>Bacteria</taxon>
        <taxon>Pseudomonadati</taxon>
        <taxon>Pseudomonadota</taxon>
        <taxon>Alphaproteobacteria</taxon>
        <taxon>Rhodobacterales</taxon>
        <taxon>Paracoccaceae</taxon>
        <taxon>Pontivivens</taxon>
    </lineage>
</organism>
<dbReference type="PANTHER" id="PTHR45625">
    <property type="entry name" value="PEPTIDYL-PROLYL CIS-TRANS ISOMERASE-RELATED"/>
    <property type="match status" value="1"/>
</dbReference>
<keyword evidence="8" id="KW-1185">Reference proteome</keyword>
<proteinExistence type="inferred from homology"/>
<evidence type="ECO:0000259" key="6">
    <source>
        <dbReference type="PROSITE" id="PS50072"/>
    </source>
</evidence>
<dbReference type="GO" id="GO:0006457">
    <property type="term" value="P:protein folding"/>
    <property type="evidence" value="ECO:0007669"/>
    <property type="project" value="InterPro"/>
</dbReference>
<dbReference type="PRINTS" id="PR00153">
    <property type="entry name" value="CSAPPISMRASE"/>
</dbReference>
<gene>
    <name evidence="7" type="ORF">I0K15_17360</name>
</gene>
<dbReference type="InterPro" id="IPR002130">
    <property type="entry name" value="Cyclophilin-type_PPIase_dom"/>
</dbReference>
<dbReference type="InterPro" id="IPR044666">
    <property type="entry name" value="Cyclophilin_A-like"/>
</dbReference>
<comment type="similarity">
    <text evidence="1 4">Belongs to the cyclophilin-type PPIase family.</text>
</comment>
<name>A0A7S9LQN6_9RHOB</name>
<reference evidence="7 8" key="1">
    <citation type="submission" date="2020-11" db="EMBL/GenBank/DDBJ databases">
        <title>Description of Pontivivens ytuae sp. nov. isolated from deep sea sediment of Mariana Trench.</title>
        <authorList>
            <person name="Wang Z."/>
            <person name="Sun Q.-L."/>
            <person name="Xu X.-D."/>
            <person name="Tang Y.-Z."/>
            <person name="Zhang J."/>
        </authorList>
    </citation>
    <scope>NUCLEOTIDE SEQUENCE [LARGE SCALE GENOMIC DNA]</scope>
    <source>
        <strain evidence="7 8">MT2928</strain>
    </source>
</reference>
<dbReference type="RefSeq" id="WP_196102738.1">
    <property type="nucleotide sequence ID" value="NZ_CP064942.1"/>
</dbReference>
<dbReference type="InterPro" id="IPR020892">
    <property type="entry name" value="Cyclophilin-type_PPIase_CS"/>
</dbReference>
<dbReference type="PROSITE" id="PS50072">
    <property type="entry name" value="CSA_PPIASE_2"/>
    <property type="match status" value="1"/>
</dbReference>
<dbReference type="KEGG" id="poz:I0K15_17360"/>
<dbReference type="CDD" id="cd00317">
    <property type="entry name" value="cyclophilin"/>
    <property type="match status" value="1"/>
</dbReference>
<evidence type="ECO:0000256" key="2">
    <source>
        <dbReference type="ARBA" id="ARBA00023110"/>
    </source>
</evidence>
<evidence type="ECO:0000256" key="3">
    <source>
        <dbReference type="ARBA" id="ARBA00023235"/>
    </source>
</evidence>
<accession>A0A7S9LQN6</accession>
<keyword evidence="3 4" id="KW-0413">Isomerase</keyword>
<sequence length="169" mass="17816">MAEASPENTMIITLKDGEVQVALLPDVAPGHVERIKTLVKEGAYDGVAFHRVIDGFMAQTGDVEHGKEGGNPNRAGTGGSSYPDLKAEFSKVPFERGTLGMARSQNPNSANSQFFICFGATPHLNGQYTVFGQVTSGMELVDKIKRGAGGSGAVTDPDRMVSVRMGDAA</sequence>
<evidence type="ECO:0000256" key="1">
    <source>
        <dbReference type="ARBA" id="ARBA00007365"/>
    </source>
</evidence>
<feature type="region of interest" description="Disordered" evidence="5">
    <location>
        <begin position="62"/>
        <end position="81"/>
    </location>
</feature>
<dbReference type="PANTHER" id="PTHR45625:SF4">
    <property type="entry name" value="PEPTIDYLPROLYL ISOMERASE DOMAIN AND WD REPEAT-CONTAINING PROTEIN 1"/>
    <property type="match status" value="1"/>
</dbReference>
<evidence type="ECO:0000256" key="4">
    <source>
        <dbReference type="RuleBase" id="RU363019"/>
    </source>
</evidence>
<evidence type="ECO:0000313" key="7">
    <source>
        <dbReference type="EMBL" id="QPH53529.1"/>
    </source>
</evidence>
<dbReference type="Gene3D" id="2.40.100.10">
    <property type="entry name" value="Cyclophilin-like"/>
    <property type="match status" value="1"/>
</dbReference>
<comment type="function">
    <text evidence="4">PPIases accelerate the folding of proteins. It catalyzes the cis-trans isomerization of proline imidic peptide bonds in oligopeptides.</text>
</comment>
<protein>
    <recommendedName>
        <fullName evidence="4">Peptidyl-prolyl cis-trans isomerase</fullName>
        <shortName evidence="4">PPIase</shortName>
        <ecNumber evidence="4">5.2.1.8</ecNumber>
    </recommendedName>
</protein>
<dbReference type="EC" id="5.2.1.8" evidence="4"/>
<dbReference type="AlphaFoldDB" id="A0A7S9LQN6"/>
<keyword evidence="2 4" id="KW-0697">Rotamase</keyword>
<comment type="catalytic activity">
    <reaction evidence="4">
        <text>[protein]-peptidylproline (omega=180) = [protein]-peptidylproline (omega=0)</text>
        <dbReference type="Rhea" id="RHEA:16237"/>
        <dbReference type="Rhea" id="RHEA-COMP:10747"/>
        <dbReference type="Rhea" id="RHEA-COMP:10748"/>
        <dbReference type="ChEBI" id="CHEBI:83833"/>
        <dbReference type="ChEBI" id="CHEBI:83834"/>
        <dbReference type="EC" id="5.2.1.8"/>
    </reaction>
</comment>